<evidence type="ECO:0000259" key="1">
    <source>
        <dbReference type="Pfam" id="PF06985"/>
    </source>
</evidence>
<organism evidence="2 3">
    <name type="scientific">Pleurostoma richardsiae</name>
    <dbReference type="NCBI Taxonomy" id="41990"/>
    <lineage>
        <taxon>Eukaryota</taxon>
        <taxon>Fungi</taxon>
        <taxon>Dikarya</taxon>
        <taxon>Ascomycota</taxon>
        <taxon>Pezizomycotina</taxon>
        <taxon>Sordariomycetes</taxon>
        <taxon>Sordariomycetidae</taxon>
        <taxon>Calosphaeriales</taxon>
        <taxon>Pleurostomataceae</taxon>
        <taxon>Pleurostoma</taxon>
    </lineage>
</organism>
<protein>
    <recommendedName>
        <fullName evidence="1">Heterokaryon incompatibility domain-containing protein</fullName>
    </recommendedName>
</protein>
<dbReference type="InterPro" id="IPR052895">
    <property type="entry name" value="HetReg/Transcr_Mod"/>
</dbReference>
<reference evidence="2" key="1">
    <citation type="submission" date="2022-07" db="EMBL/GenBank/DDBJ databases">
        <title>Fungi with potential for degradation of polypropylene.</title>
        <authorList>
            <person name="Gostincar C."/>
        </authorList>
    </citation>
    <scope>NUCLEOTIDE SEQUENCE</scope>
    <source>
        <strain evidence="2">EXF-13308</strain>
    </source>
</reference>
<comment type="caution">
    <text evidence="2">The sequence shown here is derived from an EMBL/GenBank/DDBJ whole genome shotgun (WGS) entry which is preliminary data.</text>
</comment>
<keyword evidence="3" id="KW-1185">Reference proteome</keyword>
<accession>A0AA38RNA1</accession>
<dbReference type="Pfam" id="PF06985">
    <property type="entry name" value="HET"/>
    <property type="match status" value="1"/>
</dbReference>
<dbReference type="Pfam" id="PF26639">
    <property type="entry name" value="Het-6_barrel"/>
    <property type="match status" value="1"/>
</dbReference>
<dbReference type="PANTHER" id="PTHR24148:SF64">
    <property type="entry name" value="HETEROKARYON INCOMPATIBILITY DOMAIN-CONTAINING PROTEIN"/>
    <property type="match status" value="1"/>
</dbReference>
<feature type="domain" description="Heterokaryon incompatibility" evidence="1">
    <location>
        <begin position="107"/>
        <end position="269"/>
    </location>
</feature>
<proteinExistence type="predicted"/>
<evidence type="ECO:0000313" key="2">
    <source>
        <dbReference type="EMBL" id="KAJ9137171.1"/>
    </source>
</evidence>
<dbReference type="AlphaFoldDB" id="A0AA38RNA1"/>
<dbReference type="InterPro" id="IPR010730">
    <property type="entry name" value="HET"/>
</dbReference>
<sequence length="678" mass="74982">MGLNDGFKYTPLRTPTETRIIILAPGEGNEPIHCSLIPIDLDADWTLDSVGSGGKDPSLPKVISAESTAEITFHNEDGDTRKRFMIRTHLSPDPNTGQMRLHPFQRYTALSYVWGDQSDPHEIFIEGERFLVGRSLYVALLRLRQQVMTRSETGDITVKKHMTEANIIWADAIAINQADQVEREAQVKLMSRIYRQADSVLADLGFEGGIEEFHLLESVNSIISSSDTNAPSIPALEAHDIPAPENTVWNAWRKLLSSPYFTRLWIIQEFILGKEVKIAFGNVMFSEDMLVNCVHYLESFSINPDSSYTSTPSSGGQGSIDLAPGKGYAALKNLSSQRNSALEFAGVESRLIDKLVRMRHAHASDERDKIYGMIGLASDAETFFPQISYAKSVEDVYLDFGLQFVRNGQGIDLLYQVDSGISPTIRLPSWVPDWTRSFSETPFAVSIPMPDYAAAGSRDSDIQIIEGSKLSVDGAVFDTIEKLSVPLRHNLLFPATTLLGDFVTDSDLHRFVIKGLLLCMSSEGPYPTGEEYFETFFRTLVRGPPRHTPANTEDDLRQAFISLLQTHLSAGVALRDGGELGELRPPPARLTSVAGQHAFNRAFCITKNGYFGLVPGGARPGDRIALFYGGLVPFIIRPLSPSDDDAQFELVGHGYVHGLMYGEALGLETLHPQRIVLV</sequence>
<dbReference type="Proteomes" id="UP001174694">
    <property type="component" value="Unassembled WGS sequence"/>
</dbReference>
<name>A0AA38RNA1_9PEZI</name>
<gene>
    <name evidence="2" type="ORF">NKR23_g9411</name>
</gene>
<evidence type="ECO:0000313" key="3">
    <source>
        <dbReference type="Proteomes" id="UP001174694"/>
    </source>
</evidence>
<dbReference type="EMBL" id="JANBVO010000036">
    <property type="protein sequence ID" value="KAJ9137171.1"/>
    <property type="molecule type" value="Genomic_DNA"/>
</dbReference>
<dbReference type="PANTHER" id="PTHR24148">
    <property type="entry name" value="ANKYRIN REPEAT DOMAIN-CONTAINING PROTEIN 39 HOMOLOG-RELATED"/>
    <property type="match status" value="1"/>
</dbReference>